<evidence type="ECO:0000259" key="8">
    <source>
        <dbReference type="Pfam" id="PF02687"/>
    </source>
</evidence>
<dbReference type="Pfam" id="PF02687">
    <property type="entry name" value="FtsX"/>
    <property type="match status" value="1"/>
</dbReference>
<evidence type="ECO:0000256" key="7">
    <source>
        <dbReference type="SAM" id="Phobius"/>
    </source>
</evidence>
<feature type="transmembrane region" description="Helical" evidence="7">
    <location>
        <begin position="21"/>
        <end position="41"/>
    </location>
</feature>
<evidence type="ECO:0000256" key="2">
    <source>
        <dbReference type="ARBA" id="ARBA00022475"/>
    </source>
</evidence>
<proteinExistence type="inferred from homology"/>
<evidence type="ECO:0000256" key="4">
    <source>
        <dbReference type="ARBA" id="ARBA00022989"/>
    </source>
</evidence>
<feature type="domain" description="ABC3 transporter permease C-terminal" evidence="8">
    <location>
        <begin position="303"/>
        <end position="420"/>
    </location>
</feature>
<dbReference type="InterPro" id="IPR003838">
    <property type="entry name" value="ABC3_permease_C"/>
</dbReference>
<dbReference type="InterPro" id="IPR050250">
    <property type="entry name" value="Macrolide_Exporter_MacB"/>
</dbReference>
<feature type="domain" description="MacB-like periplasmic core" evidence="9">
    <location>
        <begin position="21"/>
        <end position="274"/>
    </location>
</feature>
<feature type="transmembrane region" description="Helical" evidence="7">
    <location>
        <begin position="389"/>
        <end position="411"/>
    </location>
</feature>
<feature type="transmembrane region" description="Helical" evidence="7">
    <location>
        <begin position="354"/>
        <end position="377"/>
    </location>
</feature>
<dbReference type="AlphaFoldDB" id="A0A1H3HAI5"/>
<evidence type="ECO:0000256" key="3">
    <source>
        <dbReference type="ARBA" id="ARBA00022692"/>
    </source>
</evidence>
<evidence type="ECO:0000313" key="10">
    <source>
        <dbReference type="EMBL" id="SDY12427.1"/>
    </source>
</evidence>
<dbReference type="PANTHER" id="PTHR30572:SF4">
    <property type="entry name" value="ABC TRANSPORTER PERMEASE YTRF"/>
    <property type="match status" value="1"/>
</dbReference>
<dbReference type="PANTHER" id="PTHR30572">
    <property type="entry name" value="MEMBRANE COMPONENT OF TRANSPORTER-RELATED"/>
    <property type="match status" value="1"/>
</dbReference>
<protein>
    <submittedName>
        <fullName evidence="10">Putative ABC transport system permease protein</fullName>
    </submittedName>
</protein>
<dbReference type="GO" id="GO:0005886">
    <property type="term" value="C:plasma membrane"/>
    <property type="evidence" value="ECO:0007669"/>
    <property type="project" value="UniProtKB-SubCell"/>
</dbReference>
<evidence type="ECO:0000256" key="6">
    <source>
        <dbReference type="ARBA" id="ARBA00038076"/>
    </source>
</evidence>
<sequence>MNKQELIILCWENLWRMKFRTILTIIGVVIGTASIIIMVSIGNGAQQSIIGTLSSTASVTSITVSPNADSMTQGMGVSSAKSEKLNDNAIKEFKRLDGVKAVSPIQSAPSMTTKVNREEFTVTGRGMEYDDLSALGYSVSAGRLPRQSEENAIVIGPEVFTEISMDSSGTSASMDKLINSEDLVGNNLTFTISRKDKDGNEEKNSYKFRVVGVLSSTGGMDDYYIIMNLKKALELSEWSAGDVTINTKRDGYSQAMVTAADTDSVNSVTQAITDMGFQAFSMKQMLDSMESVFTSLQMLLGGIGAVALLVACIGIVNTMTMSIYERTKEIGIMKVIGASVTDIRNMFVVESTMIGLLGGIVGILFSYLVSFAINGIASLMSGADQKVSIISLGLVAFALIFSAIVGMIAGVRPAIKAANLSSLDAIRTE</sequence>
<keyword evidence="5 7" id="KW-0472">Membrane</keyword>
<dbReference type="InterPro" id="IPR025857">
    <property type="entry name" value="MacB_PCD"/>
</dbReference>
<accession>A0A1H3HAI5</accession>
<keyword evidence="3 7" id="KW-0812">Transmembrane</keyword>
<keyword evidence="4 7" id="KW-1133">Transmembrane helix</keyword>
<dbReference type="GO" id="GO:0022857">
    <property type="term" value="F:transmembrane transporter activity"/>
    <property type="evidence" value="ECO:0007669"/>
    <property type="project" value="TreeGrafter"/>
</dbReference>
<keyword evidence="2" id="KW-1003">Cell membrane</keyword>
<evidence type="ECO:0000256" key="5">
    <source>
        <dbReference type="ARBA" id="ARBA00023136"/>
    </source>
</evidence>
<dbReference type="Proteomes" id="UP000199652">
    <property type="component" value="Unassembled WGS sequence"/>
</dbReference>
<comment type="similarity">
    <text evidence="6">Belongs to the ABC-4 integral membrane protein family.</text>
</comment>
<evidence type="ECO:0000313" key="11">
    <source>
        <dbReference type="Proteomes" id="UP000199652"/>
    </source>
</evidence>
<dbReference type="EMBL" id="FNOU01000017">
    <property type="protein sequence ID" value="SDY12427.1"/>
    <property type="molecule type" value="Genomic_DNA"/>
</dbReference>
<dbReference type="Pfam" id="PF12704">
    <property type="entry name" value="MacB_PCD"/>
    <property type="match status" value="1"/>
</dbReference>
<feature type="transmembrane region" description="Helical" evidence="7">
    <location>
        <begin position="298"/>
        <end position="324"/>
    </location>
</feature>
<reference evidence="11" key="1">
    <citation type="submission" date="2016-10" db="EMBL/GenBank/DDBJ databases">
        <authorList>
            <person name="Varghese N."/>
            <person name="Submissions S."/>
        </authorList>
    </citation>
    <scope>NUCLEOTIDE SEQUENCE [LARGE SCALE GENOMIC DNA]</scope>
    <source>
        <strain evidence="11">VPI 5359</strain>
    </source>
</reference>
<dbReference type="STRING" id="1528.SAMN04488579_11714"/>
<evidence type="ECO:0000259" key="9">
    <source>
        <dbReference type="Pfam" id="PF12704"/>
    </source>
</evidence>
<evidence type="ECO:0000256" key="1">
    <source>
        <dbReference type="ARBA" id="ARBA00004651"/>
    </source>
</evidence>
<dbReference type="RefSeq" id="WP_090246020.1">
    <property type="nucleotide sequence ID" value="NZ_FNOU01000017.1"/>
</dbReference>
<comment type="subcellular location">
    <subcellularLocation>
        <location evidence="1">Cell membrane</location>
        <topology evidence="1">Multi-pass membrane protein</topology>
    </subcellularLocation>
</comment>
<name>A0A1H3HAI5_EUBBA</name>
<gene>
    <name evidence="10" type="ORF">SAMN04488579_11714</name>
</gene>
<keyword evidence="11" id="KW-1185">Reference proteome</keyword>
<dbReference type="OrthoDB" id="9770036at2"/>
<organism evidence="10 11">
    <name type="scientific">Eubacterium barkeri</name>
    <name type="common">Clostridium barkeri</name>
    <dbReference type="NCBI Taxonomy" id="1528"/>
    <lineage>
        <taxon>Bacteria</taxon>
        <taxon>Bacillati</taxon>
        <taxon>Bacillota</taxon>
        <taxon>Clostridia</taxon>
        <taxon>Eubacteriales</taxon>
        <taxon>Eubacteriaceae</taxon>
        <taxon>Eubacterium</taxon>
    </lineage>
</organism>